<dbReference type="EMBL" id="BGPR01000109">
    <property type="protein sequence ID" value="GBL95193.1"/>
    <property type="molecule type" value="Genomic_DNA"/>
</dbReference>
<name>A0A4Y2BTC4_ARAVE</name>
<evidence type="ECO:0000313" key="2">
    <source>
        <dbReference type="Proteomes" id="UP000499080"/>
    </source>
</evidence>
<accession>A0A4Y2BTC4</accession>
<gene>
    <name evidence="1" type="ORF">AVEN_253523_1</name>
</gene>
<organism evidence="1 2">
    <name type="scientific">Araneus ventricosus</name>
    <name type="common">Orbweaver spider</name>
    <name type="synonym">Epeira ventricosa</name>
    <dbReference type="NCBI Taxonomy" id="182803"/>
    <lineage>
        <taxon>Eukaryota</taxon>
        <taxon>Metazoa</taxon>
        <taxon>Ecdysozoa</taxon>
        <taxon>Arthropoda</taxon>
        <taxon>Chelicerata</taxon>
        <taxon>Arachnida</taxon>
        <taxon>Araneae</taxon>
        <taxon>Araneomorphae</taxon>
        <taxon>Entelegynae</taxon>
        <taxon>Araneoidea</taxon>
        <taxon>Araneidae</taxon>
        <taxon>Araneus</taxon>
    </lineage>
</organism>
<dbReference type="AlphaFoldDB" id="A0A4Y2BTC4"/>
<reference evidence="1 2" key="1">
    <citation type="journal article" date="2019" name="Sci. Rep.">
        <title>Orb-weaving spider Araneus ventricosus genome elucidates the spidroin gene catalogue.</title>
        <authorList>
            <person name="Kono N."/>
            <person name="Nakamura H."/>
            <person name="Ohtoshi R."/>
            <person name="Moran D.A.P."/>
            <person name="Shinohara A."/>
            <person name="Yoshida Y."/>
            <person name="Fujiwara M."/>
            <person name="Mori M."/>
            <person name="Tomita M."/>
            <person name="Arakawa K."/>
        </authorList>
    </citation>
    <scope>NUCLEOTIDE SEQUENCE [LARGE SCALE GENOMIC DNA]</scope>
</reference>
<keyword evidence="2" id="KW-1185">Reference proteome</keyword>
<protein>
    <submittedName>
        <fullName evidence="1">Uncharacterized protein</fullName>
    </submittedName>
</protein>
<dbReference type="Proteomes" id="UP000499080">
    <property type="component" value="Unassembled WGS sequence"/>
</dbReference>
<proteinExistence type="predicted"/>
<sequence>MGIGNCVTSRGDKRLLSTSFKNYRMIDRISKAIKIRWQRLKNFSRIVFSKAAAGSIGGSLAARNSLDLHSAKFKFAHLIKSKDRKWEDSNGT</sequence>
<evidence type="ECO:0000313" key="1">
    <source>
        <dbReference type="EMBL" id="GBL95193.1"/>
    </source>
</evidence>
<comment type="caution">
    <text evidence="1">The sequence shown here is derived from an EMBL/GenBank/DDBJ whole genome shotgun (WGS) entry which is preliminary data.</text>
</comment>